<dbReference type="STRING" id="1230458.C484_21633"/>
<dbReference type="SUPFAM" id="SSF54631">
    <property type="entry name" value="CBS-domain pair"/>
    <property type="match status" value="1"/>
</dbReference>
<dbReference type="Proteomes" id="UP000011648">
    <property type="component" value="Unassembled WGS sequence"/>
</dbReference>
<comment type="caution">
    <text evidence="4">The sequence shown here is derived from an EMBL/GenBank/DDBJ whole genome shotgun (WGS) entry which is preliminary data.</text>
</comment>
<sequence length="145" mass="15258">MPVGSLGPDDVITANRDAELGEIARLLAEENVGAIVVTDDGGTEPVGIVTDRDAALAIYDHDGEDVASVTVDEAMTADPATIREDAESIEISRAIDEHGARRFPVVDDTGELTGIVTLDDLVATIGEQLDNVANTIEQQSPEYSP</sequence>
<feature type="domain" description="CBS" evidence="3">
    <location>
        <begin position="6"/>
        <end position="66"/>
    </location>
</feature>
<evidence type="ECO:0000259" key="3">
    <source>
        <dbReference type="PROSITE" id="PS51371"/>
    </source>
</evidence>
<dbReference type="PATRIC" id="fig|1230458.4.peg.4362"/>
<protein>
    <submittedName>
        <fullName evidence="4">CBS domain containing protein</fullName>
    </submittedName>
</protein>
<dbReference type="PANTHER" id="PTHR43080">
    <property type="entry name" value="CBS DOMAIN-CONTAINING PROTEIN CBSX3, MITOCHONDRIAL"/>
    <property type="match status" value="1"/>
</dbReference>
<evidence type="ECO:0000313" key="4">
    <source>
        <dbReference type="EMBL" id="ELY84792.1"/>
    </source>
</evidence>
<dbReference type="Gene3D" id="3.10.580.10">
    <property type="entry name" value="CBS-domain"/>
    <property type="match status" value="1"/>
</dbReference>
<dbReference type="PROSITE" id="PS51371">
    <property type="entry name" value="CBS"/>
    <property type="match status" value="2"/>
</dbReference>
<dbReference type="InterPro" id="IPR000644">
    <property type="entry name" value="CBS_dom"/>
</dbReference>
<keyword evidence="5" id="KW-1185">Reference proteome</keyword>
<dbReference type="PANTHER" id="PTHR43080:SF2">
    <property type="entry name" value="CBS DOMAIN-CONTAINING PROTEIN"/>
    <property type="match status" value="1"/>
</dbReference>
<dbReference type="Pfam" id="PF00571">
    <property type="entry name" value="CBS"/>
    <property type="match status" value="2"/>
</dbReference>
<dbReference type="OrthoDB" id="43333at2157"/>
<evidence type="ECO:0000256" key="2">
    <source>
        <dbReference type="PROSITE-ProRule" id="PRU00703"/>
    </source>
</evidence>
<dbReference type="RefSeq" id="WP_006827880.1">
    <property type="nucleotide sequence ID" value="NZ_AOIL01000070.1"/>
</dbReference>
<name>L9ZGQ2_9EURY</name>
<dbReference type="EMBL" id="AOIL01000070">
    <property type="protein sequence ID" value="ELY84792.1"/>
    <property type="molecule type" value="Genomic_DNA"/>
</dbReference>
<gene>
    <name evidence="4" type="ORF">C484_21633</name>
</gene>
<keyword evidence="1 2" id="KW-0129">CBS domain</keyword>
<proteinExistence type="predicted"/>
<organism evidence="4 5">
    <name type="scientific">Natrialba taiwanensis DSM 12281</name>
    <dbReference type="NCBI Taxonomy" id="1230458"/>
    <lineage>
        <taxon>Archaea</taxon>
        <taxon>Methanobacteriati</taxon>
        <taxon>Methanobacteriota</taxon>
        <taxon>Stenosarchaea group</taxon>
        <taxon>Halobacteria</taxon>
        <taxon>Halobacteriales</taxon>
        <taxon>Natrialbaceae</taxon>
        <taxon>Natrialba</taxon>
    </lineage>
</organism>
<evidence type="ECO:0000256" key="1">
    <source>
        <dbReference type="ARBA" id="ARBA00023122"/>
    </source>
</evidence>
<dbReference type="InterPro" id="IPR051257">
    <property type="entry name" value="Diverse_CBS-Domain"/>
</dbReference>
<reference evidence="4 5" key="1">
    <citation type="journal article" date="2014" name="PLoS Genet.">
        <title>Phylogenetically driven sequencing of extremely halophilic archaea reveals strategies for static and dynamic osmo-response.</title>
        <authorList>
            <person name="Becker E.A."/>
            <person name="Seitzer P.M."/>
            <person name="Tritt A."/>
            <person name="Larsen D."/>
            <person name="Krusor M."/>
            <person name="Yao A.I."/>
            <person name="Wu D."/>
            <person name="Madern D."/>
            <person name="Eisen J.A."/>
            <person name="Darling A.E."/>
            <person name="Facciotti M.T."/>
        </authorList>
    </citation>
    <scope>NUCLEOTIDE SEQUENCE [LARGE SCALE GENOMIC DNA]</scope>
    <source>
        <strain evidence="4 5">DSM 12281</strain>
    </source>
</reference>
<dbReference type="AlphaFoldDB" id="L9ZGQ2"/>
<dbReference type="SMART" id="SM00116">
    <property type="entry name" value="CBS"/>
    <property type="match status" value="2"/>
</dbReference>
<evidence type="ECO:0000313" key="5">
    <source>
        <dbReference type="Proteomes" id="UP000011648"/>
    </source>
</evidence>
<dbReference type="InterPro" id="IPR046342">
    <property type="entry name" value="CBS_dom_sf"/>
</dbReference>
<accession>L9ZGQ2</accession>
<feature type="domain" description="CBS" evidence="3">
    <location>
        <begin position="75"/>
        <end position="131"/>
    </location>
</feature>